<keyword evidence="2" id="KW-0238">DNA-binding</keyword>
<dbReference type="PROSITE" id="PS50987">
    <property type="entry name" value="HTH_ARSR_2"/>
    <property type="match status" value="1"/>
</dbReference>
<evidence type="ECO:0000259" key="4">
    <source>
        <dbReference type="PROSITE" id="PS50987"/>
    </source>
</evidence>
<gene>
    <name evidence="5" type="ORF">HHL15_19680</name>
</gene>
<name>A0A848GAS8_9RHOO</name>
<dbReference type="GO" id="GO:0003677">
    <property type="term" value="F:DNA binding"/>
    <property type="evidence" value="ECO:0007669"/>
    <property type="project" value="UniProtKB-KW"/>
</dbReference>
<keyword evidence="6" id="KW-1185">Reference proteome</keyword>
<evidence type="ECO:0000256" key="2">
    <source>
        <dbReference type="ARBA" id="ARBA00023125"/>
    </source>
</evidence>
<dbReference type="SUPFAM" id="SSF46785">
    <property type="entry name" value="Winged helix' DNA-binding domain"/>
    <property type="match status" value="1"/>
</dbReference>
<accession>A0A848GAS8</accession>
<comment type="caution">
    <text evidence="5">The sequence shown here is derived from an EMBL/GenBank/DDBJ whole genome shotgun (WGS) entry which is preliminary data.</text>
</comment>
<sequence length="129" mass="13880">METLNAAELLAALGHESRLSIFRLLVEAGPDGVIASVIGEQLGLPSTTLSFHLAHLSRVGLIRGQKEGRFIRYSAEYPTMDELIAFLTRNCCHGKACLPKTATCDTTAKRRELATGAAATEKLITNPAE</sequence>
<dbReference type="CDD" id="cd00090">
    <property type="entry name" value="HTH_ARSR"/>
    <property type="match status" value="1"/>
</dbReference>
<evidence type="ECO:0000313" key="5">
    <source>
        <dbReference type="EMBL" id="NML27985.1"/>
    </source>
</evidence>
<dbReference type="InterPro" id="IPR051011">
    <property type="entry name" value="Metal_resp_trans_reg"/>
</dbReference>
<dbReference type="InterPro" id="IPR001845">
    <property type="entry name" value="HTH_ArsR_DNA-bd_dom"/>
</dbReference>
<evidence type="ECO:0000256" key="1">
    <source>
        <dbReference type="ARBA" id="ARBA00023015"/>
    </source>
</evidence>
<keyword evidence="1" id="KW-0805">Transcription regulation</keyword>
<organism evidence="5 6">
    <name type="scientific">Zoogloea dura</name>
    <dbReference type="NCBI Taxonomy" id="2728840"/>
    <lineage>
        <taxon>Bacteria</taxon>
        <taxon>Pseudomonadati</taxon>
        <taxon>Pseudomonadota</taxon>
        <taxon>Betaproteobacteria</taxon>
        <taxon>Rhodocyclales</taxon>
        <taxon>Zoogloeaceae</taxon>
        <taxon>Zoogloea</taxon>
    </lineage>
</organism>
<dbReference type="PRINTS" id="PR00778">
    <property type="entry name" value="HTHARSR"/>
</dbReference>
<dbReference type="InterPro" id="IPR036388">
    <property type="entry name" value="WH-like_DNA-bd_sf"/>
</dbReference>
<dbReference type="Pfam" id="PF12840">
    <property type="entry name" value="HTH_20"/>
    <property type="match status" value="1"/>
</dbReference>
<dbReference type="InterPro" id="IPR036390">
    <property type="entry name" value="WH_DNA-bd_sf"/>
</dbReference>
<feature type="domain" description="HTH arsR-type" evidence="4">
    <location>
        <begin position="1"/>
        <end position="95"/>
    </location>
</feature>
<dbReference type="GO" id="GO:0003700">
    <property type="term" value="F:DNA-binding transcription factor activity"/>
    <property type="evidence" value="ECO:0007669"/>
    <property type="project" value="InterPro"/>
</dbReference>
<dbReference type="PANTHER" id="PTHR43132:SF2">
    <property type="entry name" value="ARSENICAL RESISTANCE OPERON REPRESSOR ARSR-RELATED"/>
    <property type="match status" value="1"/>
</dbReference>
<keyword evidence="3" id="KW-0804">Transcription</keyword>
<dbReference type="PANTHER" id="PTHR43132">
    <property type="entry name" value="ARSENICAL RESISTANCE OPERON REPRESSOR ARSR-RELATED"/>
    <property type="match status" value="1"/>
</dbReference>
<dbReference type="NCBIfam" id="NF033788">
    <property type="entry name" value="HTH_metalloreg"/>
    <property type="match status" value="1"/>
</dbReference>
<dbReference type="SMART" id="SM00418">
    <property type="entry name" value="HTH_ARSR"/>
    <property type="match status" value="1"/>
</dbReference>
<dbReference type="AlphaFoldDB" id="A0A848GAS8"/>
<reference evidence="5 6" key="1">
    <citation type="submission" date="2020-04" db="EMBL/GenBank/DDBJ databases">
        <title>Zoogloea sp. G-4-1-14 isolated from soil.</title>
        <authorList>
            <person name="Dahal R.H."/>
        </authorList>
    </citation>
    <scope>NUCLEOTIDE SEQUENCE [LARGE SCALE GENOMIC DNA]</scope>
    <source>
        <strain evidence="5 6">G-4-1-14</strain>
    </source>
</reference>
<dbReference type="Proteomes" id="UP000580043">
    <property type="component" value="Unassembled WGS sequence"/>
</dbReference>
<dbReference type="EMBL" id="JABBGA010000020">
    <property type="protein sequence ID" value="NML27985.1"/>
    <property type="molecule type" value="Genomic_DNA"/>
</dbReference>
<evidence type="ECO:0000313" key="6">
    <source>
        <dbReference type="Proteomes" id="UP000580043"/>
    </source>
</evidence>
<dbReference type="Gene3D" id="1.10.10.10">
    <property type="entry name" value="Winged helix-like DNA-binding domain superfamily/Winged helix DNA-binding domain"/>
    <property type="match status" value="1"/>
</dbReference>
<protein>
    <submittedName>
        <fullName evidence="5">Helix-turn-helix transcriptional regulator</fullName>
    </submittedName>
</protein>
<dbReference type="InterPro" id="IPR011991">
    <property type="entry name" value="ArsR-like_HTH"/>
</dbReference>
<proteinExistence type="predicted"/>
<evidence type="ECO:0000256" key="3">
    <source>
        <dbReference type="ARBA" id="ARBA00023163"/>
    </source>
</evidence>
<dbReference type="RefSeq" id="WP_169147516.1">
    <property type="nucleotide sequence ID" value="NZ_JABBGA010000020.1"/>
</dbReference>